<name>V5GNK6_ANOGL</name>
<protein>
    <recommendedName>
        <fullName evidence="1">Tc1-like transposase DDE domain-containing protein</fullName>
    </recommendedName>
</protein>
<dbReference type="InterPro" id="IPR036397">
    <property type="entry name" value="RNaseH_sf"/>
</dbReference>
<sequence>MNADVFEEYFTQMLDLIPPGSVIVMDNASYHSRQTERTPTTAWRKADIIQWLSGKNISFETNMVKKELLTLVNLNKDQKKYVIDEMATNRQITVLRLPPYHCELNPIELVWAQVKGDVARNNTTFKLSDVKILLKNSLERVTADNWQRCIHHVQKEEEKMWELDNLIDVTVEPIVINLGDEDNSSEYSEDEF</sequence>
<dbReference type="Gene3D" id="3.30.420.10">
    <property type="entry name" value="Ribonuclease H-like superfamily/Ribonuclease H"/>
    <property type="match status" value="1"/>
</dbReference>
<evidence type="ECO:0000259" key="1">
    <source>
        <dbReference type="Pfam" id="PF13358"/>
    </source>
</evidence>
<evidence type="ECO:0000313" key="2">
    <source>
        <dbReference type="EMBL" id="JAB63187.1"/>
    </source>
</evidence>
<organism evidence="2">
    <name type="scientific">Anoplophora glabripennis</name>
    <name type="common">Asian longhorn beetle</name>
    <name type="synonym">Anoplophora nobilis</name>
    <dbReference type="NCBI Taxonomy" id="217634"/>
    <lineage>
        <taxon>Eukaryota</taxon>
        <taxon>Metazoa</taxon>
        <taxon>Ecdysozoa</taxon>
        <taxon>Arthropoda</taxon>
        <taxon>Hexapoda</taxon>
        <taxon>Insecta</taxon>
        <taxon>Pterygota</taxon>
        <taxon>Neoptera</taxon>
        <taxon>Endopterygota</taxon>
        <taxon>Coleoptera</taxon>
        <taxon>Polyphaga</taxon>
        <taxon>Cucujiformia</taxon>
        <taxon>Chrysomeloidea</taxon>
        <taxon>Cerambycidae</taxon>
        <taxon>Lamiinae</taxon>
        <taxon>Lamiini</taxon>
        <taxon>Anoplophora</taxon>
    </lineage>
</organism>
<dbReference type="AlphaFoldDB" id="V5GNK6"/>
<dbReference type="GO" id="GO:0003676">
    <property type="term" value="F:nucleic acid binding"/>
    <property type="evidence" value="ECO:0007669"/>
    <property type="project" value="InterPro"/>
</dbReference>
<accession>V5GNK6</accession>
<dbReference type="Pfam" id="PF13358">
    <property type="entry name" value="DDE_3"/>
    <property type="match status" value="1"/>
</dbReference>
<dbReference type="PANTHER" id="PTHR33939:SF1">
    <property type="entry name" value="DUF4371 DOMAIN-CONTAINING PROTEIN"/>
    <property type="match status" value="1"/>
</dbReference>
<reference evidence="2" key="1">
    <citation type="submission" date="2013-07" db="EMBL/GenBank/DDBJ databases">
        <title>Midgut Transcriptome Profiling of Anoplphora glabripennis, a Lignocellulose Degrading, Wood-Boring Cerambycid.</title>
        <authorList>
            <person name="Scully E.D."/>
            <person name="Hoover K."/>
            <person name="Carlson J.E."/>
            <person name="Tien M."/>
            <person name="Geib S.M."/>
        </authorList>
    </citation>
    <scope>NUCLEOTIDE SEQUENCE</scope>
</reference>
<dbReference type="PANTHER" id="PTHR33939">
    <property type="entry name" value="PROTEIN CBG22215"/>
    <property type="match status" value="1"/>
</dbReference>
<dbReference type="EMBL" id="GALX01005279">
    <property type="protein sequence ID" value="JAB63187.1"/>
    <property type="molecule type" value="Transcribed_RNA"/>
</dbReference>
<feature type="domain" description="Tc1-like transposase DDE" evidence="1">
    <location>
        <begin position="1"/>
        <end position="123"/>
    </location>
</feature>
<proteinExistence type="predicted"/>
<dbReference type="InterPro" id="IPR038717">
    <property type="entry name" value="Tc1-like_DDE_dom"/>
</dbReference>